<evidence type="ECO:0000256" key="1">
    <source>
        <dbReference type="SAM" id="Coils"/>
    </source>
</evidence>
<protein>
    <submittedName>
        <fullName evidence="3">Uncharacterized protein</fullName>
    </submittedName>
</protein>
<evidence type="ECO:0000313" key="3">
    <source>
        <dbReference type="EMBL" id="MFC4363661.1"/>
    </source>
</evidence>
<comment type="caution">
    <text evidence="3">The sequence shown here is derived from an EMBL/GenBank/DDBJ whole genome shotgun (WGS) entry which is preliminary data.</text>
</comment>
<reference evidence="4" key="1">
    <citation type="journal article" date="2019" name="Int. J. Syst. Evol. Microbiol.">
        <title>The Global Catalogue of Microorganisms (GCM) 10K type strain sequencing project: providing services to taxonomists for standard genome sequencing and annotation.</title>
        <authorList>
            <consortium name="The Broad Institute Genomics Platform"/>
            <consortium name="The Broad Institute Genome Sequencing Center for Infectious Disease"/>
            <person name="Wu L."/>
            <person name="Ma J."/>
        </authorList>
    </citation>
    <scope>NUCLEOTIDE SEQUENCE [LARGE SCALE GENOMIC DNA]</scope>
    <source>
        <strain evidence="4">CECT 8570</strain>
    </source>
</reference>
<keyword evidence="1" id="KW-0175">Coiled coil</keyword>
<organism evidence="3 4">
    <name type="scientific">Simiduia curdlanivorans</name>
    <dbReference type="NCBI Taxonomy" id="1492769"/>
    <lineage>
        <taxon>Bacteria</taxon>
        <taxon>Pseudomonadati</taxon>
        <taxon>Pseudomonadota</taxon>
        <taxon>Gammaproteobacteria</taxon>
        <taxon>Cellvibrionales</taxon>
        <taxon>Cellvibrionaceae</taxon>
        <taxon>Simiduia</taxon>
    </lineage>
</organism>
<keyword evidence="4" id="KW-1185">Reference proteome</keyword>
<sequence>MKTYFFALLVLISQISFADSKLTKADLEAYVGAMTGFDQLSEKYPEEVEAIEAESKTFQITDGGVSWAKAMRSAPASMMGEINAVLSANGYSDIEQFTAKASRIMTAMVAVQMDDMEVEMRAAAKEMEGYVAQMRQQGLSEEMIAQIQGGMAEAKGAMAEAEKAQKIASAEDKALIKANSAWLEAQMESFSESDEGSDMYDAE</sequence>
<keyword evidence="2" id="KW-0732">Signal</keyword>
<feature type="coiled-coil region" evidence="1">
    <location>
        <begin position="113"/>
        <end position="171"/>
    </location>
</feature>
<gene>
    <name evidence="3" type="ORF">ACFOX3_15205</name>
</gene>
<evidence type="ECO:0000256" key="2">
    <source>
        <dbReference type="SAM" id="SignalP"/>
    </source>
</evidence>
<dbReference type="RefSeq" id="WP_290261628.1">
    <property type="nucleotide sequence ID" value="NZ_JAUFQG010000004.1"/>
</dbReference>
<dbReference type="Proteomes" id="UP001595840">
    <property type="component" value="Unassembled WGS sequence"/>
</dbReference>
<feature type="chain" id="PRO_5045259291" evidence="2">
    <location>
        <begin position="19"/>
        <end position="203"/>
    </location>
</feature>
<name>A0ABV8V6Z4_9GAMM</name>
<feature type="signal peptide" evidence="2">
    <location>
        <begin position="1"/>
        <end position="18"/>
    </location>
</feature>
<evidence type="ECO:0000313" key="4">
    <source>
        <dbReference type="Proteomes" id="UP001595840"/>
    </source>
</evidence>
<accession>A0ABV8V6Z4</accession>
<dbReference type="EMBL" id="JBHSCX010000020">
    <property type="protein sequence ID" value="MFC4363661.1"/>
    <property type="molecule type" value="Genomic_DNA"/>
</dbReference>
<proteinExistence type="predicted"/>